<evidence type="ECO:0000256" key="2">
    <source>
        <dbReference type="ARBA" id="ARBA00022737"/>
    </source>
</evidence>
<comment type="caution">
    <text evidence="4">The sequence shown here is derived from an EMBL/GenBank/DDBJ whole genome shotgun (WGS) entry which is preliminary data.</text>
</comment>
<dbReference type="InterPro" id="IPR026082">
    <property type="entry name" value="ABCA"/>
</dbReference>
<dbReference type="InterPro" id="IPR003439">
    <property type="entry name" value="ABC_transporter-like_ATP-bd"/>
</dbReference>
<evidence type="ECO:0000313" key="4">
    <source>
        <dbReference type="EMBL" id="KAL0193641.1"/>
    </source>
</evidence>
<feature type="domain" description="ABC transporter" evidence="3">
    <location>
        <begin position="21"/>
        <end position="64"/>
    </location>
</feature>
<protein>
    <recommendedName>
        <fullName evidence="3">ABC transporter domain-containing protein</fullName>
    </recommendedName>
</protein>
<dbReference type="AlphaFoldDB" id="A0ABD0R5D3"/>
<reference evidence="4 5" key="1">
    <citation type="submission" date="2024-05" db="EMBL/GenBank/DDBJ databases">
        <title>Genome sequencing and assembly of Indian major carp, Cirrhinus mrigala (Hamilton, 1822).</title>
        <authorList>
            <person name="Mohindra V."/>
            <person name="Chowdhury L.M."/>
            <person name="Lal K."/>
            <person name="Jena J.K."/>
        </authorList>
    </citation>
    <scope>NUCLEOTIDE SEQUENCE [LARGE SCALE GENOMIC DNA]</scope>
    <source>
        <strain evidence="4">CM1030</strain>
        <tissue evidence="4">Blood</tissue>
    </source>
</reference>
<sequence length="65" mass="6875">ARVSSQVYKSRKMGRILAVDRLCLGVRPGECFGLLGVNGAGKTTTFKMLTGDESTTGGEAFIQGH</sequence>
<accession>A0ABD0R5D3</accession>
<dbReference type="EMBL" id="JAMKFB020000005">
    <property type="protein sequence ID" value="KAL0193641.1"/>
    <property type="molecule type" value="Genomic_DNA"/>
</dbReference>
<keyword evidence="5" id="KW-1185">Reference proteome</keyword>
<keyword evidence="1" id="KW-0813">Transport</keyword>
<proteinExistence type="predicted"/>
<feature type="non-terminal residue" evidence="4">
    <location>
        <position position="1"/>
    </location>
</feature>
<dbReference type="Pfam" id="PF00005">
    <property type="entry name" value="ABC_tran"/>
    <property type="match status" value="1"/>
</dbReference>
<dbReference type="SUPFAM" id="SSF52540">
    <property type="entry name" value="P-loop containing nucleoside triphosphate hydrolases"/>
    <property type="match status" value="1"/>
</dbReference>
<gene>
    <name evidence="4" type="ORF">M9458_011937</name>
</gene>
<dbReference type="InterPro" id="IPR027417">
    <property type="entry name" value="P-loop_NTPase"/>
</dbReference>
<organism evidence="4 5">
    <name type="scientific">Cirrhinus mrigala</name>
    <name type="common">Mrigala</name>
    <dbReference type="NCBI Taxonomy" id="683832"/>
    <lineage>
        <taxon>Eukaryota</taxon>
        <taxon>Metazoa</taxon>
        <taxon>Chordata</taxon>
        <taxon>Craniata</taxon>
        <taxon>Vertebrata</taxon>
        <taxon>Euteleostomi</taxon>
        <taxon>Actinopterygii</taxon>
        <taxon>Neopterygii</taxon>
        <taxon>Teleostei</taxon>
        <taxon>Ostariophysi</taxon>
        <taxon>Cypriniformes</taxon>
        <taxon>Cyprinidae</taxon>
        <taxon>Labeoninae</taxon>
        <taxon>Labeonini</taxon>
        <taxon>Cirrhinus</taxon>
    </lineage>
</organism>
<evidence type="ECO:0000313" key="5">
    <source>
        <dbReference type="Proteomes" id="UP001529510"/>
    </source>
</evidence>
<evidence type="ECO:0000256" key="1">
    <source>
        <dbReference type="ARBA" id="ARBA00022448"/>
    </source>
</evidence>
<dbReference type="PANTHER" id="PTHR19229:SF36">
    <property type="entry name" value="ATP-BINDING CASSETTE SUB-FAMILY A MEMBER 2"/>
    <property type="match status" value="1"/>
</dbReference>
<dbReference type="Proteomes" id="UP001529510">
    <property type="component" value="Unassembled WGS sequence"/>
</dbReference>
<keyword evidence="2" id="KW-0677">Repeat</keyword>
<dbReference type="PANTHER" id="PTHR19229">
    <property type="entry name" value="ATP-BINDING CASSETTE TRANSPORTER SUBFAMILY A ABCA"/>
    <property type="match status" value="1"/>
</dbReference>
<feature type="non-terminal residue" evidence="4">
    <location>
        <position position="65"/>
    </location>
</feature>
<dbReference type="Gene3D" id="3.40.50.300">
    <property type="entry name" value="P-loop containing nucleotide triphosphate hydrolases"/>
    <property type="match status" value="1"/>
</dbReference>
<name>A0ABD0R5D3_CIRMR</name>
<evidence type="ECO:0000259" key="3">
    <source>
        <dbReference type="Pfam" id="PF00005"/>
    </source>
</evidence>